<dbReference type="EMBL" id="FNGO01000015">
    <property type="protein sequence ID" value="SDM04594.1"/>
    <property type="molecule type" value="Genomic_DNA"/>
</dbReference>
<reference evidence="4 5" key="1">
    <citation type="submission" date="2016-10" db="EMBL/GenBank/DDBJ databases">
        <authorList>
            <person name="de Groot N.N."/>
        </authorList>
    </citation>
    <scope>NUCLEOTIDE SEQUENCE [LARGE SCALE GENOMIC DNA]</scope>
    <source>
        <strain evidence="4 5">SLAS-1</strain>
    </source>
</reference>
<feature type="domain" description="DnaB/C C-terminal" evidence="3">
    <location>
        <begin position="161"/>
        <end position="224"/>
    </location>
</feature>
<evidence type="ECO:0000256" key="2">
    <source>
        <dbReference type="SAM" id="MobiDB-lite"/>
    </source>
</evidence>
<evidence type="ECO:0000259" key="3">
    <source>
        <dbReference type="Pfam" id="PF07261"/>
    </source>
</evidence>
<evidence type="ECO:0000313" key="5">
    <source>
        <dbReference type="Proteomes" id="UP000199476"/>
    </source>
</evidence>
<proteinExistence type="inferred from homology"/>
<dbReference type="InterPro" id="IPR006343">
    <property type="entry name" value="DnaB/C_C"/>
</dbReference>
<feature type="compositionally biased region" description="Basic and acidic residues" evidence="2">
    <location>
        <begin position="301"/>
        <end position="334"/>
    </location>
</feature>
<dbReference type="OrthoDB" id="1652900at2"/>
<accession>A0A1G9Q0Q5</accession>
<feature type="compositionally biased region" description="Polar residues" evidence="2">
    <location>
        <begin position="335"/>
        <end position="345"/>
    </location>
</feature>
<organism evidence="4 5">
    <name type="scientific">Halarsenatibacter silvermanii</name>
    <dbReference type="NCBI Taxonomy" id="321763"/>
    <lineage>
        <taxon>Bacteria</taxon>
        <taxon>Bacillati</taxon>
        <taxon>Bacillota</taxon>
        <taxon>Clostridia</taxon>
        <taxon>Halanaerobiales</taxon>
        <taxon>Halarsenatibacteraceae</taxon>
        <taxon>Halarsenatibacter</taxon>
    </lineage>
</organism>
<evidence type="ECO:0000256" key="1">
    <source>
        <dbReference type="ARBA" id="ARBA00093462"/>
    </source>
</evidence>
<dbReference type="AlphaFoldDB" id="A0A1G9Q0Q5"/>
<feature type="region of interest" description="Disordered" evidence="2">
    <location>
        <begin position="301"/>
        <end position="353"/>
    </location>
</feature>
<comment type="similarity">
    <text evidence="1">Belongs to the DnaB/DnaD family.</text>
</comment>
<sequence length="353" mass="40307">MSKTQNQKGNSALLSLETGSDTYKIGEEAIKAGFLARFSENSLSIFMYLAAAGAHKNPCTIRREKLCNLLPGDVSDLDSGIEKLEELGAISAEEKSHPRGTLLELKLYPEKLMPAETASTNPKRDKGSRSSSEDKIFERLLGYLSGTIDQPEDVRTEPEPELVSEVEKWQQDFPSELLKELLNRVEKWTDNPGNPSHRAHYYLRAIVEDWYEKEIFTLEDLQEYDRLYRETRELAMMYGFNSYHELNPIQLETLQGWLSGSQALSLEAALLAVEKAVKQKSDGRPSLDYIERNYIKPLKEAGARTREKAQKVLNDRSNQHIKKTRTDRETRREQNSGSTSASGQTWKDMLWQK</sequence>
<dbReference type="STRING" id="321763.SAMN04488692_1158"/>
<dbReference type="Proteomes" id="UP000199476">
    <property type="component" value="Unassembled WGS sequence"/>
</dbReference>
<gene>
    <name evidence="4" type="ORF">SAMN04488692_1158</name>
</gene>
<name>A0A1G9Q0Q5_9FIRM</name>
<dbReference type="RefSeq" id="WP_159429876.1">
    <property type="nucleotide sequence ID" value="NZ_FNGO01000015.1"/>
</dbReference>
<dbReference type="Pfam" id="PF07261">
    <property type="entry name" value="DnaB_2"/>
    <property type="match status" value="1"/>
</dbReference>
<keyword evidence="5" id="KW-1185">Reference proteome</keyword>
<protein>
    <submittedName>
        <fullName evidence="4">Replication initiation and membrane attachment</fullName>
    </submittedName>
</protein>
<evidence type="ECO:0000313" key="4">
    <source>
        <dbReference type="EMBL" id="SDM04594.1"/>
    </source>
</evidence>
<feature type="compositionally biased region" description="Basic and acidic residues" evidence="2">
    <location>
        <begin position="122"/>
        <end position="133"/>
    </location>
</feature>
<feature type="region of interest" description="Disordered" evidence="2">
    <location>
        <begin position="113"/>
        <end position="133"/>
    </location>
</feature>